<proteinExistence type="predicted"/>
<protein>
    <submittedName>
        <fullName evidence="1">Uncharacterized protein</fullName>
    </submittedName>
</protein>
<dbReference type="AlphaFoldDB" id="A0A8T0FW00"/>
<sequence length="67" mass="7355">MAVVRLSLDGQLGKGRSLQFFGRVCHLPPSLFLNRIVGAGEVKKWNVDKEQKSLAIGVKHETGQHTA</sequence>
<keyword evidence="2" id="KW-1185">Reference proteome</keyword>
<reference evidence="1" key="2">
    <citation type="submission" date="2020-06" db="EMBL/GenBank/DDBJ databases">
        <authorList>
            <person name="Sheffer M."/>
        </authorList>
    </citation>
    <scope>NUCLEOTIDE SEQUENCE</scope>
</reference>
<organism evidence="1 2">
    <name type="scientific">Argiope bruennichi</name>
    <name type="common">Wasp spider</name>
    <name type="synonym">Aranea bruennichi</name>
    <dbReference type="NCBI Taxonomy" id="94029"/>
    <lineage>
        <taxon>Eukaryota</taxon>
        <taxon>Metazoa</taxon>
        <taxon>Ecdysozoa</taxon>
        <taxon>Arthropoda</taxon>
        <taxon>Chelicerata</taxon>
        <taxon>Arachnida</taxon>
        <taxon>Araneae</taxon>
        <taxon>Araneomorphae</taxon>
        <taxon>Entelegynae</taxon>
        <taxon>Araneoidea</taxon>
        <taxon>Araneidae</taxon>
        <taxon>Argiope</taxon>
    </lineage>
</organism>
<evidence type="ECO:0000313" key="1">
    <source>
        <dbReference type="EMBL" id="KAF8792933.1"/>
    </source>
</evidence>
<gene>
    <name evidence="1" type="ORF">HNY73_004471</name>
</gene>
<dbReference type="EMBL" id="JABXBU010000003">
    <property type="protein sequence ID" value="KAF8792933.1"/>
    <property type="molecule type" value="Genomic_DNA"/>
</dbReference>
<comment type="caution">
    <text evidence="1">The sequence shown here is derived from an EMBL/GenBank/DDBJ whole genome shotgun (WGS) entry which is preliminary data.</text>
</comment>
<accession>A0A8T0FW00</accession>
<evidence type="ECO:0000313" key="2">
    <source>
        <dbReference type="Proteomes" id="UP000807504"/>
    </source>
</evidence>
<dbReference type="Proteomes" id="UP000807504">
    <property type="component" value="Unassembled WGS sequence"/>
</dbReference>
<name>A0A8T0FW00_ARGBR</name>
<reference evidence="1" key="1">
    <citation type="journal article" date="2020" name="bioRxiv">
        <title>Chromosome-level reference genome of the European wasp spider Argiope bruennichi: a resource for studies on range expansion and evolutionary adaptation.</title>
        <authorList>
            <person name="Sheffer M.M."/>
            <person name="Hoppe A."/>
            <person name="Krehenwinkel H."/>
            <person name="Uhl G."/>
            <person name="Kuss A.W."/>
            <person name="Jensen L."/>
            <person name="Jensen C."/>
            <person name="Gillespie R.G."/>
            <person name="Hoff K.J."/>
            <person name="Prost S."/>
        </authorList>
    </citation>
    <scope>NUCLEOTIDE SEQUENCE</scope>
</reference>